<comment type="caution">
    <text evidence="4">The sequence shown here is derived from an EMBL/GenBank/DDBJ whole genome shotgun (WGS) entry which is preliminary data.</text>
</comment>
<gene>
    <name evidence="4" type="ORF">NE686_03325</name>
</gene>
<dbReference type="InterPro" id="IPR038109">
    <property type="entry name" value="DNA_bind_recomb_sf"/>
</dbReference>
<evidence type="ECO:0000256" key="1">
    <source>
        <dbReference type="SAM" id="Coils"/>
    </source>
</evidence>
<dbReference type="SMART" id="SM00857">
    <property type="entry name" value="Resolvase"/>
    <property type="match status" value="1"/>
</dbReference>
<dbReference type="InterPro" id="IPR025827">
    <property type="entry name" value="Zn_ribbon_recom_dom"/>
</dbReference>
<dbReference type="PROSITE" id="PS51737">
    <property type="entry name" value="RECOMBINASE_DNA_BIND"/>
    <property type="match status" value="1"/>
</dbReference>
<dbReference type="InterPro" id="IPR011109">
    <property type="entry name" value="DNA_bind_recombinase_dom"/>
</dbReference>
<dbReference type="CDD" id="cd00338">
    <property type="entry name" value="Ser_Recombinase"/>
    <property type="match status" value="1"/>
</dbReference>
<reference evidence="4 5" key="1">
    <citation type="submission" date="2022-06" db="EMBL/GenBank/DDBJ databases">
        <title>Isolation of gut microbiota from human fecal samples.</title>
        <authorList>
            <person name="Pamer E.G."/>
            <person name="Barat B."/>
            <person name="Waligurski E."/>
            <person name="Medina S."/>
            <person name="Paddock L."/>
            <person name="Mostad J."/>
        </authorList>
    </citation>
    <scope>NUCLEOTIDE SEQUENCE [LARGE SCALE GENOMIC DNA]</scope>
    <source>
        <strain evidence="4 5">DFI.7.95</strain>
    </source>
</reference>
<dbReference type="EMBL" id="JANGAC010000002">
    <property type="protein sequence ID" value="MCQ4922105.1"/>
    <property type="molecule type" value="Genomic_DNA"/>
</dbReference>
<dbReference type="InterPro" id="IPR050639">
    <property type="entry name" value="SSR_resolvase"/>
</dbReference>
<dbReference type="Gene3D" id="3.40.50.1390">
    <property type="entry name" value="Resolvase, N-terminal catalytic domain"/>
    <property type="match status" value="1"/>
</dbReference>
<dbReference type="Pfam" id="PF13408">
    <property type="entry name" value="Zn_ribbon_recom"/>
    <property type="match status" value="1"/>
</dbReference>
<organism evidence="4 5">
    <name type="scientific">Tissierella carlieri</name>
    <dbReference type="NCBI Taxonomy" id="689904"/>
    <lineage>
        <taxon>Bacteria</taxon>
        <taxon>Bacillati</taxon>
        <taxon>Bacillota</taxon>
        <taxon>Tissierellia</taxon>
        <taxon>Tissierellales</taxon>
        <taxon>Tissierellaceae</taxon>
        <taxon>Tissierella</taxon>
    </lineage>
</organism>
<dbReference type="RefSeq" id="WP_256310416.1">
    <property type="nucleotide sequence ID" value="NZ_JANGAC010000002.1"/>
</dbReference>
<dbReference type="Proteomes" id="UP001524478">
    <property type="component" value="Unassembled WGS sequence"/>
</dbReference>
<dbReference type="Gene3D" id="3.90.1750.20">
    <property type="entry name" value="Putative Large Serine Recombinase, Chain B, Domain 2"/>
    <property type="match status" value="1"/>
</dbReference>
<dbReference type="SUPFAM" id="SSF53041">
    <property type="entry name" value="Resolvase-like"/>
    <property type="match status" value="1"/>
</dbReference>
<accession>A0ABT1S6K3</accession>
<evidence type="ECO:0000313" key="4">
    <source>
        <dbReference type="EMBL" id="MCQ4922105.1"/>
    </source>
</evidence>
<proteinExistence type="predicted"/>
<feature type="domain" description="Recombinase" evidence="3">
    <location>
        <begin position="182"/>
        <end position="309"/>
    </location>
</feature>
<keyword evidence="1" id="KW-0175">Coiled coil</keyword>
<feature type="domain" description="Resolvase/invertase-type recombinase catalytic" evidence="2">
    <location>
        <begin position="26"/>
        <end position="174"/>
    </location>
</feature>
<keyword evidence="5" id="KW-1185">Reference proteome</keyword>
<dbReference type="InterPro" id="IPR006119">
    <property type="entry name" value="Resolv_N"/>
</dbReference>
<feature type="coiled-coil region" evidence="1">
    <location>
        <begin position="409"/>
        <end position="481"/>
    </location>
</feature>
<name>A0ABT1S6K3_9FIRM</name>
<dbReference type="Pfam" id="PF00239">
    <property type="entry name" value="Resolvase"/>
    <property type="match status" value="1"/>
</dbReference>
<evidence type="ECO:0000259" key="2">
    <source>
        <dbReference type="PROSITE" id="PS51736"/>
    </source>
</evidence>
<evidence type="ECO:0000313" key="5">
    <source>
        <dbReference type="Proteomes" id="UP001524478"/>
    </source>
</evidence>
<sequence length="564" mass="65388">MTRVQVIEAQKEKIDRSSGRRIDKSRVAAYCRVSTDSDEQMNSYQAQVEHYTDLIKQNKKWEFVDIYADSGISGTQSDNRDEFQRMIADASNGLIDIIITKSISRFARNTMDTLKYVRLLKDENVAIIFEKENINTLTMNGEMLLTILSSLAQQESESLSLNTKMGLKMKMKRGEMVGQASCLGYDYDKEEKKLLINEEEAKIVKYIFNRYTSGIGCFVIARELTEKGYKTKKGNTTWSDSSVRGIIKNEKYVGDVLMGKTFTLDPISKRRLDNFGEEEKYYVRDNHEAIISRYQFNRAREILEKRSRSHNKGRMKKYSLKYAFSSMMKCAYCGSSITRRRWHSGSDKQKDVWFCTKAIKQGKKSCPECKAVEEKIIENAFVKAFNILCTDNKTIVEEFLENIERELESKDNRKLLKKINDKIKDVENKVSKLLDLHLEDKIDKDNYEEKYRELKKELKNLRTEKKELDKMEDEEIAIKDRIASFRKLFENKEPLGEFDREVFTNLVEEVIIGGYKEDSSLDPYMLTFIFNTGLTSKIDGQKPTSKVAGNAGLQKCTYKGTDPC</sequence>
<dbReference type="PANTHER" id="PTHR30461:SF23">
    <property type="entry name" value="DNA RECOMBINASE-RELATED"/>
    <property type="match status" value="1"/>
</dbReference>
<dbReference type="PROSITE" id="PS51736">
    <property type="entry name" value="RECOMBINASES_3"/>
    <property type="match status" value="1"/>
</dbReference>
<dbReference type="Pfam" id="PF07508">
    <property type="entry name" value="Recombinase"/>
    <property type="match status" value="1"/>
</dbReference>
<protein>
    <submittedName>
        <fullName evidence="4">Recombinase family protein</fullName>
    </submittedName>
</protein>
<dbReference type="PANTHER" id="PTHR30461">
    <property type="entry name" value="DNA-INVERTASE FROM LAMBDOID PROPHAGE"/>
    <property type="match status" value="1"/>
</dbReference>
<dbReference type="InterPro" id="IPR036162">
    <property type="entry name" value="Resolvase-like_N_sf"/>
</dbReference>
<evidence type="ECO:0000259" key="3">
    <source>
        <dbReference type="PROSITE" id="PS51737"/>
    </source>
</evidence>